<dbReference type="Proteomes" id="UP000000689">
    <property type="component" value="Chromosome 5"/>
</dbReference>
<evidence type="ECO:0000256" key="10">
    <source>
        <dbReference type="RuleBase" id="RU003465"/>
    </source>
</evidence>
<dbReference type="HOGENOM" id="CLU_013173_4_2_1"/>
<proteinExistence type="inferred from homology"/>
<comment type="similarity">
    <text evidence="3 10">Belongs to the PP2C family.</text>
</comment>
<sequence length="473" mass="52926">MGQILSNPIIDKTVFSGTDEFTSFGISSMQGWRINMEDSDIQELKVQIVNTATDLEEEDHLALFAVFDGHGGPNVARFCREKFTSIFKRQFASIEQKQKQKHLESMYMDALENTFFDLDKELLSRSFNVNEKSGSTAIVILISKKLNLVICANAGDSRSIISIDGQAKNLSFDHKPNLINEKLRIEKAGGFIEMNRVNGNLALSRAIGDFNYKMNDKLSKYEQMVTCAPDFITHTLDYADDEFVILACDGIWDCLSSQDCIDLVHYGIHLGNMSLTDICSKIIDCVLSPDAEGSGIGCDNMTIIIVALLKNEESLHDWFQRIRNKNSNNKKNLISFEQKRRQIFSYYKFPDDDKLIFNATSGPPIENKAASTNNDKKGTTSNNDKEESHDEKDSKTGNPLNLFSLDKLLKADAKMNENVNTETMYEDNSISQMIASLSDAAAGETGPDTTDDGDDDDDECESANEKKRTNSTE</sequence>
<feature type="region of interest" description="Disordered" evidence="11">
    <location>
        <begin position="358"/>
        <end position="400"/>
    </location>
</feature>
<keyword evidence="5" id="KW-0479">Metal-binding</keyword>
<comment type="cofactor">
    <cofactor evidence="2">
        <name>Mg(2+)</name>
        <dbReference type="ChEBI" id="CHEBI:18420"/>
    </cofactor>
</comment>
<evidence type="ECO:0000259" key="12">
    <source>
        <dbReference type="PROSITE" id="PS51746"/>
    </source>
</evidence>
<keyword evidence="7 10" id="KW-0904">Protein phosphatase</keyword>
<feature type="compositionally biased region" description="Basic and acidic residues" evidence="11">
    <location>
        <begin position="463"/>
        <end position="473"/>
    </location>
</feature>
<dbReference type="Pfam" id="PF00481">
    <property type="entry name" value="PP2C"/>
    <property type="match status" value="1"/>
</dbReference>
<dbReference type="GO" id="GO:0010508">
    <property type="term" value="P:positive regulation of autophagy"/>
    <property type="evidence" value="ECO:0007669"/>
    <property type="project" value="UniProtKB-ARBA"/>
</dbReference>
<name>G0WBW9_NAUDC</name>
<dbReference type="InterPro" id="IPR015655">
    <property type="entry name" value="PP2C"/>
</dbReference>
<dbReference type="GO" id="GO:0004722">
    <property type="term" value="F:protein serine/threonine phosphatase activity"/>
    <property type="evidence" value="ECO:0007669"/>
    <property type="project" value="UniProtKB-EC"/>
</dbReference>
<dbReference type="PROSITE" id="PS01032">
    <property type="entry name" value="PPM_1"/>
    <property type="match status" value="1"/>
</dbReference>
<organism evidence="13 14">
    <name type="scientific">Naumovozyma dairenensis (strain ATCC 10597 / BCRC 20456 / CBS 421 / NBRC 0211 / NRRL Y-12639)</name>
    <name type="common">Saccharomyces dairenensis</name>
    <dbReference type="NCBI Taxonomy" id="1071378"/>
    <lineage>
        <taxon>Eukaryota</taxon>
        <taxon>Fungi</taxon>
        <taxon>Dikarya</taxon>
        <taxon>Ascomycota</taxon>
        <taxon>Saccharomycotina</taxon>
        <taxon>Saccharomycetes</taxon>
        <taxon>Saccharomycetales</taxon>
        <taxon>Saccharomycetaceae</taxon>
        <taxon>Naumovozyma</taxon>
    </lineage>
</organism>
<dbReference type="RefSeq" id="XP_003670482.1">
    <property type="nucleotide sequence ID" value="XM_003670434.1"/>
</dbReference>
<keyword evidence="6 10" id="KW-0378">Hydrolase</keyword>
<dbReference type="GO" id="GO:1904289">
    <property type="term" value="P:regulation of mitotic DNA damage checkpoint"/>
    <property type="evidence" value="ECO:0007669"/>
    <property type="project" value="UniProtKB-ARBA"/>
</dbReference>
<accession>G0WBW9</accession>
<dbReference type="KEGG" id="ndi:NDAI_0E04220"/>
<evidence type="ECO:0000256" key="4">
    <source>
        <dbReference type="ARBA" id="ARBA00013081"/>
    </source>
</evidence>
<evidence type="ECO:0000256" key="7">
    <source>
        <dbReference type="ARBA" id="ARBA00022912"/>
    </source>
</evidence>
<dbReference type="InterPro" id="IPR000222">
    <property type="entry name" value="PP2C_BS"/>
</dbReference>
<gene>
    <name evidence="13" type="primary">NDAI0E04220</name>
    <name evidence="13" type="ordered locus">NDAI_0E04220</name>
</gene>
<dbReference type="FunFam" id="3.60.40.10:FF:000016">
    <property type="entry name" value="Protein phosphatase 2C"/>
    <property type="match status" value="1"/>
</dbReference>
<dbReference type="EMBL" id="HE580271">
    <property type="protein sequence ID" value="CCD25239.1"/>
    <property type="molecule type" value="Genomic_DNA"/>
</dbReference>
<feature type="domain" description="PPM-type phosphatase" evidence="12">
    <location>
        <begin position="23"/>
        <end position="308"/>
    </location>
</feature>
<dbReference type="AlphaFoldDB" id="G0WBW9"/>
<evidence type="ECO:0000256" key="6">
    <source>
        <dbReference type="ARBA" id="ARBA00022801"/>
    </source>
</evidence>
<dbReference type="OrthoDB" id="10264738at2759"/>
<dbReference type="PANTHER" id="PTHR13832:SF565">
    <property type="entry name" value="AT28366P-RELATED"/>
    <property type="match status" value="1"/>
</dbReference>
<evidence type="ECO:0000256" key="3">
    <source>
        <dbReference type="ARBA" id="ARBA00006702"/>
    </source>
</evidence>
<dbReference type="PANTHER" id="PTHR13832">
    <property type="entry name" value="PROTEIN PHOSPHATASE 2C"/>
    <property type="match status" value="1"/>
</dbReference>
<dbReference type="OMA" id="GPGIRNQ"/>
<evidence type="ECO:0000313" key="13">
    <source>
        <dbReference type="EMBL" id="CCD25239.1"/>
    </source>
</evidence>
<evidence type="ECO:0000256" key="1">
    <source>
        <dbReference type="ARBA" id="ARBA00001936"/>
    </source>
</evidence>
<evidence type="ECO:0000256" key="9">
    <source>
        <dbReference type="ARBA" id="ARBA00048832"/>
    </source>
</evidence>
<comment type="cofactor">
    <cofactor evidence="1">
        <name>Mn(2+)</name>
        <dbReference type="ChEBI" id="CHEBI:29035"/>
    </cofactor>
</comment>
<dbReference type="SUPFAM" id="SSF81606">
    <property type="entry name" value="PP2C-like"/>
    <property type="match status" value="1"/>
</dbReference>
<keyword evidence="14" id="KW-1185">Reference proteome</keyword>
<dbReference type="InterPro" id="IPR001932">
    <property type="entry name" value="PPM-type_phosphatase-like_dom"/>
</dbReference>
<evidence type="ECO:0000256" key="2">
    <source>
        <dbReference type="ARBA" id="ARBA00001946"/>
    </source>
</evidence>
<feature type="compositionally biased region" description="Low complexity" evidence="11">
    <location>
        <begin position="439"/>
        <end position="448"/>
    </location>
</feature>
<dbReference type="EC" id="3.1.3.16" evidence="4"/>
<evidence type="ECO:0000313" key="14">
    <source>
        <dbReference type="Proteomes" id="UP000000689"/>
    </source>
</evidence>
<dbReference type="InterPro" id="IPR036457">
    <property type="entry name" value="PPM-type-like_dom_sf"/>
</dbReference>
<evidence type="ECO:0000256" key="8">
    <source>
        <dbReference type="ARBA" id="ARBA00023211"/>
    </source>
</evidence>
<dbReference type="CDD" id="cd00143">
    <property type="entry name" value="PP2Cc"/>
    <property type="match status" value="1"/>
</dbReference>
<feature type="compositionally biased region" description="Basic and acidic residues" evidence="11">
    <location>
        <begin position="374"/>
        <end position="395"/>
    </location>
</feature>
<protein>
    <recommendedName>
        <fullName evidence="4">protein-serine/threonine phosphatase</fullName>
        <ecNumber evidence="4">3.1.3.16</ecNumber>
    </recommendedName>
</protein>
<evidence type="ECO:0000256" key="5">
    <source>
        <dbReference type="ARBA" id="ARBA00022723"/>
    </source>
</evidence>
<dbReference type="GeneID" id="11498988"/>
<dbReference type="STRING" id="1071378.G0WBW9"/>
<feature type="compositionally biased region" description="Acidic residues" evidence="11">
    <location>
        <begin position="449"/>
        <end position="462"/>
    </location>
</feature>
<comment type="catalytic activity">
    <reaction evidence="9">
        <text>O-phospho-L-threonyl-[protein] + H2O = L-threonyl-[protein] + phosphate</text>
        <dbReference type="Rhea" id="RHEA:47004"/>
        <dbReference type="Rhea" id="RHEA-COMP:11060"/>
        <dbReference type="Rhea" id="RHEA-COMP:11605"/>
        <dbReference type="ChEBI" id="CHEBI:15377"/>
        <dbReference type="ChEBI" id="CHEBI:30013"/>
        <dbReference type="ChEBI" id="CHEBI:43474"/>
        <dbReference type="ChEBI" id="CHEBI:61977"/>
        <dbReference type="EC" id="3.1.3.16"/>
    </reaction>
    <physiologicalReaction direction="left-to-right" evidence="9">
        <dbReference type="Rhea" id="RHEA:47005"/>
    </physiologicalReaction>
</comment>
<dbReference type="GO" id="GO:0046872">
    <property type="term" value="F:metal ion binding"/>
    <property type="evidence" value="ECO:0007669"/>
    <property type="project" value="UniProtKB-KW"/>
</dbReference>
<dbReference type="SMART" id="SM00332">
    <property type="entry name" value="PP2Cc"/>
    <property type="match status" value="1"/>
</dbReference>
<reference evidence="13 14" key="1">
    <citation type="journal article" date="2011" name="Proc. Natl. Acad. Sci. U.S.A.">
        <title>Evolutionary erosion of yeast sex chromosomes by mating-type switching accidents.</title>
        <authorList>
            <person name="Gordon J.L."/>
            <person name="Armisen D."/>
            <person name="Proux-Wera E."/>
            <person name="Oheigeartaigh S.S."/>
            <person name="Byrne K.P."/>
            <person name="Wolfe K.H."/>
        </authorList>
    </citation>
    <scope>NUCLEOTIDE SEQUENCE [LARGE SCALE GENOMIC DNA]</scope>
    <source>
        <strain evidence="14">ATCC 10597 / BCRC 20456 / CBS 421 / NBRC 0211 / NRRL Y-12639</strain>
    </source>
</reference>
<dbReference type="PROSITE" id="PS51746">
    <property type="entry name" value="PPM_2"/>
    <property type="match status" value="1"/>
</dbReference>
<feature type="region of interest" description="Disordered" evidence="11">
    <location>
        <begin position="435"/>
        <end position="473"/>
    </location>
</feature>
<evidence type="ECO:0000256" key="11">
    <source>
        <dbReference type="SAM" id="MobiDB-lite"/>
    </source>
</evidence>
<dbReference type="Gene3D" id="3.60.40.10">
    <property type="entry name" value="PPM-type phosphatase domain"/>
    <property type="match status" value="1"/>
</dbReference>
<keyword evidence="8" id="KW-0464">Manganese</keyword>
<dbReference type="eggNOG" id="KOG0698">
    <property type="taxonomic scope" value="Eukaryota"/>
</dbReference>
<dbReference type="GO" id="GO:1903753">
    <property type="term" value="P:negative regulation of p38MAPK cascade"/>
    <property type="evidence" value="ECO:0007669"/>
    <property type="project" value="UniProtKB-ARBA"/>
</dbReference>